<proteinExistence type="inferred from homology"/>
<evidence type="ECO:0000313" key="6">
    <source>
        <dbReference type="EMBL" id="MEK8030526.1"/>
    </source>
</evidence>
<dbReference type="InterPro" id="IPR028081">
    <property type="entry name" value="Leu-bd"/>
</dbReference>
<evidence type="ECO:0000256" key="1">
    <source>
        <dbReference type="ARBA" id="ARBA00010062"/>
    </source>
</evidence>
<dbReference type="SUPFAM" id="SSF53822">
    <property type="entry name" value="Periplasmic binding protein-like I"/>
    <property type="match status" value="1"/>
</dbReference>
<evidence type="ECO:0000259" key="5">
    <source>
        <dbReference type="Pfam" id="PF13458"/>
    </source>
</evidence>
<dbReference type="CDD" id="cd06326">
    <property type="entry name" value="PBP1_ABC_ligand_binding-like"/>
    <property type="match status" value="1"/>
</dbReference>
<dbReference type="Gene3D" id="3.40.50.2300">
    <property type="match status" value="2"/>
</dbReference>
<sequence length="365" mass="37988">MTTSMAHAEPGVTASQLLIGSSLAMSGPLAGAGVAHTAGLNAAFKAINSSGGISGRQLKLVSLDDGYVPARTVENTRKLLEEQQVFALVSSMGTGNTAAILPMVEKAEVPLVGPVTGAASLRKPGLKNVFHVRASYRDEIERLMQQLLSWGLHSLAFVYLDNPFGQEVLADAEAATVAKGAELAGKFALAVDGSNGEELARKVQAIKPSAVVLGTTGTANTAFLQPLRTLSPNTPVAGLSVSVLASELPKLGRAAKGVALTQVLPDASSGRLAAVRNYQAAMRAAGAEAMIGSTSFEGWVNGQVLIEGLRRTNGEFRRDRLRAALASMRRLDLGEFVLGYGPQAPYVASQFIDLAILGPDGKRSA</sequence>
<evidence type="ECO:0000256" key="3">
    <source>
        <dbReference type="ARBA" id="ARBA00022729"/>
    </source>
</evidence>
<dbReference type="PANTHER" id="PTHR47235:SF1">
    <property type="entry name" value="BLR6548 PROTEIN"/>
    <property type="match status" value="1"/>
</dbReference>
<keyword evidence="3" id="KW-0732">Signal</keyword>
<keyword evidence="7" id="KW-1185">Reference proteome</keyword>
<reference evidence="6 7" key="1">
    <citation type="submission" date="2024-04" db="EMBL/GenBank/DDBJ databases">
        <title>Novel species of the genus Ideonella isolated from streams.</title>
        <authorList>
            <person name="Lu H."/>
        </authorList>
    </citation>
    <scope>NUCLEOTIDE SEQUENCE [LARGE SCALE GENOMIC DNA]</scope>
    <source>
        <strain evidence="6 7">DXS29W</strain>
    </source>
</reference>
<keyword evidence="4" id="KW-0029">Amino-acid transport</keyword>
<comment type="similarity">
    <text evidence="1">Belongs to the leucine-binding protein family.</text>
</comment>
<gene>
    <name evidence="6" type="ORF">AACH06_06775</name>
</gene>
<keyword evidence="2" id="KW-0813">Transport</keyword>
<evidence type="ECO:0000313" key="7">
    <source>
        <dbReference type="Proteomes" id="UP001371218"/>
    </source>
</evidence>
<dbReference type="InterPro" id="IPR000709">
    <property type="entry name" value="Leu_Ile_Val-bd"/>
</dbReference>
<name>A0ABU9BL86_9BURK</name>
<dbReference type="PRINTS" id="PR00337">
    <property type="entry name" value="LEUILEVALBP"/>
</dbReference>
<dbReference type="RefSeq" id="WP_341424891.1">
    <property type="nucleotide sequence ID" value="NZ_JBBUTG010000003.1"/>
</dbReference>
<dbReference type="EMBL" id="JBBUTG010000003">
    <property type="protein sequence ID" value="MEK8030526.1"/>
    <property type="molecule type" value="Genomic_DNA"/>
</dbReference>
<organism evidence="6 7">
    <name type="scientific">Ideonella lacteola</name>
    <dbReference type="NCBI Taxonomy" id="2984193"/>
    <lineage>
        <taxon>Bacteria</taxon>
        <taxon>Pseudomonadati</taxon>
        <taxon>Pseudomonadota</taxon>
        <taxon>Betaproteobacteria</taxon>
        <taxon>Burkholderiales</taxon>
        <taxon>Sphaerotilaceae</taxon>
        <taxon>Ideonella</taxon>
    </lineage>
</organism>
<dbReference type="PANTHER" id="PTHR47235">
    <property type="entry name" value="BLR6548 PROTEIN"/>
    <property type="match status" value="1"/>
</dbReference>
<evidence type="ECO:0000256" key="4">
    <source>
        <dbReference type="ARBA" id="ARBA00022970"/>
    </source>
</evidence>
<protein>
    <submittedName>
        <fullName evidence="6">ABC transporter substrate-binding protein</fullName>
    </submittedName>
</protein>
<feature type="domain" description="Leucine-binding protein" evidence="5">
    <location>
        <begin position="19"/>
        <end position="332"/>
    </location>
</feature>
<evidence type="ECO:0000256" key="2">
    <source>
        <dbReference type="ARBA" id="ARBA00022448"/>
    </source>
</evidence>
<accession>A0ABU9BL86</accession>
<dbReference type="Proteomes" id="UP001371218">
    <property type="component" value="Unassembled WGS sequence"/>
</dbReference>
<dbReference type="InterPro" id="IPR028082">
    <property type="entry name" value="Peripla_BP_I"/>
</dbReference>
<dbReference type="Pfam" id="PF13458">
    <property type="entry name" value="Peripla_BP_6"/>
    <property type="match status" value="1"/>
</dbReference>
<comment type="caution">
    <text evidence="6">The sequence shown here is derived from an EMBL/GenBank/DDBJ whole genome shotgun (WGS) entry which is preliminary data.</text>
</comment>